<evidence type="ECO:0000256" key="1">
    <source>
        <dbReference type="SAM" id="MobiDB-lite"/>
    </source>
</evidence>
<dbReference type="AlphaFoldDB" id="A0A8H7VEL0"/>
<feature type="region of interest" description="Disordered" evidence="1">
    <location>
        <begin position="1"/>
        <end position="50"/>
    </location>
</feature>
<evidence type="ECO:0000313" key="2">
    <source>
        <dbReference type="EMBL" id="KAG2211644.1"/>
    </source>
</evidence>
<reference evidence="2" key="1">
    <citation type="submission" date="2020-12" db="EMBL/GenBank/DDBJ databases">
        <title>Metabolic potential, ecology and presence of endohyphal bacteria is reflected in genomic diversity of Mucoromycotina.</title>
        <authorList>
            <person name="Muszewska A."/>
            <person name="Okrasinska A."/>
            <person name="Steczkiewicz K."/>
            <person name="Drgas O."/>
            <person name="Orlowska M."/>
            <person name="Perlinska-Lenart U."/>
            <person name="Aleksandrzak-Piekarczyk T."/>
            <person name="Szatraj K."/>
            <person name="Zielenkiewicz U."/>
            <person name="Pilsyk S."/>
            <person name="Malc E."/>
            <person name="Mieczkowski P."/>
            <person name="Kruszewska J.S."/>
            <person name="Biernat P."/>
            <person name="Pawlowska J."/>
        </authorList>
    </citation>
    <scope>NUCLEOTIDE SEQUENCE</scope>
    <source>
        <strain evidence="2">WA0000017839</strain>
    </source>
</reference>
<evidence type="ECO:0008006" key="4">
    <source>
        <dbReference type="Google" id="ProtNLM"/>
    </source>
</evidence>
<protein>
    <recommendedName>
        <fullName evidence="4">Adhesin domain-containing protein</fullName>
    </recommendedName>
</protein>
<evidence type="ECO:0000313" key="3">
    <source>
        <dbReference type="Proteomes" id="UP000603453"/>
    </source>
</evidence>
<name>A0A8H7VEL0_9FUNG</name>
<gene>
    <name evidence="2" type="ORF">INT47_008741</name>
</gene>
<dbReference type="EMBL" id="JAEPRD010000008">
    <property type="protein sequence ID" value="KAG2211644.1"/>
    <property type="molecule type" value="Genomic_DNA"/>
</dbReference>
<feature type="compositionally biased region" description="Polar residues" evidence="1">
    <location>
        <begin position="20"/>
        <end position="35"/>
    </location>
</feature>
<sequence>MYPQTHDSPPPYTAIPSYNPHFSSGPTYTHSTYQSVPPPLPNRPQSNTTSTTLYVNNRTSTSSLPSIVANNNVNFTRTSDYSAAGVSAMTSASFTAVSNVVHVNNIVTHAMNGPQKINMHLEEVRKPTSKDKGKLSINQSNRMLELNESWSGRKCHLSNKNGCIIVHGSLVSNGSIELETTKGDITIDGHMVAAKDIKVKTNHGFFSVLGSSVIADTLTIEASHKPLQISSQIAVKKLLINTKHAPIFLNRISLASHMSIKAYKAPVDVSIQDITSSSAKIEIETTKAAVNVYLSRKFSGDFDIKSKNGLVTVVMDNSAFGTLLFENTKDNHKSGCFKSGKKSKNTIYIRTCNAPATLYIQ</sequence>
<keyword evidence="3" id="KW-1185">Reference proteome</keyword>
<dbReference type="Proteomes" id="UP000603453">
    <property type="component" value="Unassembled WGS sequence"/>
</dbReference>
<comment type="caution">
    <text evidence="2">The sequence shown here is derived from an EMBL/GenBank/DDBJ whole genome shotgun (WGS) entry which is preliminary data.</text>
</comment>
<accession>A0A8H7VEL0</accession>
<dbReference type="OrthoDB" id="2284426at2759"/>
<organism evidence="2 3">
    <name type="scientific">Mucor saturninus</name>
    <dbReference type="NCBI Taxonomy" id="64648"/>
    <lineage>
        <taxon>Eukaryota</taxon>
        <taxon>Fungi</taxon>
        <taxon>Fungi incertae sedis</taxon>
        <taxon>Mucoromycota</taxon>
        <taxon>Mucoromycotina</taxon>
        <taxon>Mucoromycetes</taxon>
        <taxon>Mucorales</taxon>
        <taxon>Mucorineae</taxon>
        <taxon>Mucoraceae</taxon>
        <taxon>Mucor</taxon>
    </lineage>
</organism>
<proteinExistence type="predicted"/>